<keyword evidence="1" id="KW-0812">Transmembrane</keyword>
<proteinExistence type="predicted"/>
<accession>A0A8T0PMG6</accession>
<name>A0A8T0PMG6_PANVG</name>
<feature type="transmembrane region" description="Helical" evidence="1">
    <location>
        <begin position="145"/>
        <end position="169"/>
    </location>
</feature>
<protein>
    <submittedName>
        <fullName evidence="2">Uncharacterized protein</fullName>
    </submittedName>
</protein>
<dbReference type="AlphaFoldDB" id="A0A8T0PMG6"/>
<comment type="caution">
    <text evidence="2">The sequence shown here is derived from an EMBL/GenBank/DDBJ whole genome shotgun (WGS) entry which is preliminary data.</text>
</comment>
<evidence type="ECO:0000313" key="3">
    <source>
        <dbReference type="Proteomes" id="UP000823388"/>
    </source>
</evidence>
<sequence length="175" mass="18878">MEIFANRPLPHCPLPASLPAAPPWLPAATPLCRSVPLSLGRHCSLLLSPTTATATPYRPSAALRPLPLPPVAPLPPSPLCAASLPPRPSLAEARVVDPGGVIQAVDLADGVEATEMAVTAWRRGTEARVAPWGRRQPWTGLGLSFYFFLLIFSFCAVFCCFLLFCLLFTRRSAFF</sequence>
<keyword evidence="3" id="KW-1185">Reference proteome</keyword>
<gene>
    <name evidence="2" type="ORF">PVAP13_8KG278202</name>
</gene>
<organism evidence="2 3">
    <name type="scientific">Panicum virgatum</name>
    <name type="common">Blackwell switchgrass</name>
    <dbReference type="NCBI Taxonomy" id="38727"/>
    <lineage>
        <taxon>Eukaryota</taxon>
        <taxon>Viridiplantae</taxon>
        <taxon>Streptophyta</taxon>
        <taxon>Embryophyta</taxon>
        <taxon>Tracheophyta</taxon>
        <taxon>Spermatophyta</taxon>
        <taxon>Magnoliopsida</taxon>
        <taxon>Liliopsida</taxon>
        <taxon>Poales</taxon>
        <taxon>Poaceae</taxon>
        <taxon>PACMAD clade</taxon>
        <taxon>Panicoideae</taxon>
        <taxon>Panicodae</taxon>
        <taxon>Paniceae</taxon>
        <taxon>Panicinae</taxon>
        <taxon>Panicum</taxon>
        <taxon>Panicum sect. Hiantes</taxon>
    </lineage>
</organism>
<evidence type="ECO:0000256" key="1">
    <source>
        <dbReference type="SAM" id="Phobius"/>
    </source>
</evidence>
<keyword evidence="1" id="KW-1133">Transmembrane helix</keyword>
<keyword evidence="1" id="KW-0472">Membrane</keyword>
<evidence type="ECO:0000313" key="2">
    <source>
        <dbReference type="EMBL" id="KAG2563133.1"/>
    </source>
</evidence>
<dbReference type="Proteomes" id="UP000823388">
    <property type="component" value="Chromosome 8K"/>
</dbReference>
<reference evidence="2" key="1">
    <citation type="submission" date="2020-05" db="EMBL/GenBank/DDBJ databases">
        <title>WGS assembly of Panicum virgatum.</title>
        <authorList>
            <person name="Lovell J.T."/>
            <person name="Jenkins J."/>
            <person name="Shu S."/>
            <person name="Juenger T.E."/>
            <person name="Schmutz J."/>
        </authorList>
    </citation>
    <scope>NUCLEOTIDE SEQUENCE</scope>
    <source>
        <strain evidence="2">AP13</strain>
    </source>
</reference>
<dbReference type="EMBL" id="CM029051">
    <property type="protein sequence ID" value="KAG2563133.1"/>
    <property type="molecule type" value="Genomic_DNA"/>
</dbReference>